<name>X1U8F7_9ZZZZ</name>
<protein>
    <submittedName>
        <fullName evidence="1">Uncharacterized protein</fullName>
    </submittedName>
</protein>
<sequence length="59" mass="6658">MLRCQRSQAKQEAPCFMVVPHGLKRIKINKLTLDYIKPAKSIAIVSSLTKLERGSIEMS</sequence>
<gene>
    <name evidence="1" type="ORF">S12H4_39391</name>
</gene>
<proteinExistence type="predicted"/>
<reference evidence="1" key="1">
    <citation type="journal article" date="2014" name="Front. Microbiol.">
        <title>High frequency of phylogenetically diverse reductive dehalogenase-homologous genes in deep subseafloor sedimentary metagenomes.</title>
        <authorList>
            <person name="Kawai M."/>
            <person name="Futagami T."/>
            <person name="Toyoda A."/>
            <person name="Takaki Y."/>
            <person name="Nishi S."/>
            <person name="Hori S."/>
            <person name="Arai W."/>
            <person name="Tsubouchi T."/>
            <person name="Morono Y."/>
            <person name="Uchiyama I."/>
            <person name="Ito T."/>
            <person name="Fujiyama A."/>
            <person name="Inagaki F."/>
            <person name="Takami H."/>
        </authorList>
    </citation>
    <scope>NUCLEOTIDE SEQUENCE</scope>
    <source>
        <strain evidence="1">Expedition CK06-06</strain>
    </source>
</reference>
<organism evidence="1">
    <name type="scientific">marine sediment metagenome</name>
    <dbReference type="NCBI Taxonomy" id="412755"/>
    <lineage>
        <taxon>unclassified sequences</taxon>
        <taxon>metagenomes</taxon>
        <taxon>ecological metagenomes</taxon>
    </lineage>
</organism>
<evidence type="ECO:0000313" key="1">
    <source>
        <dbReference type="EMBL" id="GAI99891.1"/>
    </source>
</evidence>
<accession>X1U8F7</accession>
<dbReference type="EMBL" id="BARW01023804">
    <property type="protein sequence ID" value="GAI99891.1"/>
    <property type="molecule type" value="Genomic_DNA"/>
</dbReference>
<comment type="caution">
    <text evidence="1">The sequence shown here is derived from an EMBL/GenBank/DDBJ whole genome shotgun (WGS) entry which is preliminary data.</text>
</comment>
<dbReference type="AlphaFoldDB" id="X1U8F7"/>